<comment type="caution">
    <text evidence="4">The sequence shown here is derived from an EMBL/GenBank/DDBJ whole genome shotgun (WGS) entry which is preliminary data.</text>
</comment>
<keyword evidence="5" id="KW-1185">Reference proteome</keyword>
<dbReference type="AlphaFoldDB" id="A0ABD1EF71"/>
<dbReference type="CDD" id="cd23311">
    <property type="entry name" value="beta-trefoil_FGF_Bnl-like"/>
    <property type="match status" value="1"/>
</dbReference>
<evidence type="ECO:0000256" key="1">
    <source>
        <dbReference type="ARBA" id="ARBA00007936"/>
    </source>
</evidence>
<evidence type="ECO:0000256" key="3">
    <source>
        <dbReference type="SAM" id="MobiDB-lite"/>
    </source>
</evidence>
<evidence type="ECO:0000313" key="5">
    <source>
        <dbReference type="Proteomes" id="UP001566132"/>
    </source>
</evidence>
<dbReference type="Proteomes" id="UP001566132">
    <property type="component" value="Unassembled WGS sequence"/>
</dbReference>
<dbReference type="Pfam" id="PF00167">
    <property type="entry name" value="FGF"/>
    <property type="match status" value="1"/>
</dbReference>
<reference evidence="4 5" key="1">
    <citation type="submission" date="2024-05" db="EMBL/GenBank/DDBJ databases">
        <title>Genetic variation in Jamaican populations of the coffee berry borer (Hypothenemus hampei).</title>
        <authorList>
            <person name="Errbii M."/>
            <person name="Myrie A."/>
        </authorList>
    </citation>
    <scope>NUCLEOTIDE SEQUENCE [LARGE SCALE GENOMIC DNA]</scope>
    <source>
        <strain evidence="4">JA-Hopewell-2020-01-JO</strain>
        <tissue evidence="4">Whole body</tissue>
    </source>
</reference>
<dbReference type="InterPro" id="IPR008996">
    <property type="entry name" value="IL1/FGF"/>
</dbReference>
<dbReference type="InterPro" id="IPR002209">
    <property type="entry name" value="Fibroblast_GF_fam"/>
</dbReference>
<proteinExistence type="inferred from homology"/>
<dbReference type="PANTHER" id="PTHR11486">
    <property type="entry name" value="FIBROBLAST GROWTH FACTOR"/>
    <property type="match status" value="1"/>
</dbReference>
<feature type="compositionally biased region" description="Polar residues" evidence="3">
    <location>
        <begin position="258"/>
        <end position="272"/>
    </location>
</feature>
<organism evidence="4 5">
    <name type="scientific">Hypothenemus hampei</name>
    <name type="common">Coffee berry borer</name>
    <dbReference type="NCBI Taxonomy" id="57062"/>
    <lineage>
        <taxon>Eukaryota</taxon>
        <taxon>Metazoa</taxon>
        <taxon>Ecdysozoa</taxon>
        <taxon>Arthropoda</taxon>
        <taxon>Hexapoda</taxon>
        <taxon>Insecta</taxon>
        <taxon>Pterygota</taxon>
        <taxon>Neoptera</taxon>
        <taxon>Endopterygota</taxon>
        <taxon>Coleoptera</taxon>
        <taxon>Polyphaga</taxon>
        <taxon>Cucujiformia</taxon>
        <taxon>Curculionidae</taxon>
        <taxon>Scolytinae</taxon>
        <taxon>Hypothenemus</taxon>
    </lineage>
</organism>
<dbReference type="EMBL" id="JBDJPC010000008">
    <property type="protein sequence ID" value="KAL1493205.1"/>
    <property type="molecule type" value="Genomic_DNA"/>
</dbReference>
<feature type="region of interest" description="Disordered" evidence="3">
    <location>
        <begin position="98"/>
        <end position="154"/>
    </location>
</feature>
<feature type="compositionally biased region" description="Basic and acidic residues" evidence="3">
    <location>
        <begin position="129"/>
        <end position="139"/>
    </location>
</feature>
<sequence length="272" mass="31311">MKIQGVATCQFLCMDECGLLYGSMEFSDECIFNETIEATNYNKYSSSKYSNERRTFYLALNRRGQSRKVMIKAKQQLGKLSSYTRVLTRSVSSEELQLRHHHQCSAHRSQVTDPPRCRKKKKKKKKKRKFDEIESETKRQINNNNNNSGSGRVKCESVNVDASSADECQRDLINTKNVKAADNNNNNNKKVKNSNKKKKKNINHKQRKRLDQVEVPQENTTMVPTTPSPEELFNDEDYAMESSTHMDWEEPTGVPEISKNSAENENVQSNSD</sequence>
<protein>
    <recommendedName>
        <fullName evidence="2">Fibroblast growth factor</fullName>
        <shortName evidence="2">FGF</shortName>
    </recommendedName>
</protein>
<name>A0ABD1EF71_HYPHA</name>
<feature type="compositionally biased region" description="Basic residues" evidence="3">
    <location>
        <begin position="189"/>
        <end position="208"/>
    </location>
</feature>
<dbReference type="PRINTS" id="PR00263">
    <property type="entry name" value="HBGFFGF"/>
</dbReference>
<evidence type="ECO:0000256" key="2">
    <source>
        <dbReference type="RuleBase" id="RU049442"/>
    </source>
</evidence>
<dbReference type="SUPFAM" id="SSF50353">
    <property type="entry name" value="Cytokine"/>
    <property type="match status" value="1"/>
</dbReference>
<gene>
    <name evidence="4" type="ORF">ABEB36_011304</name>
</gene>
<dbReference type="Gene3D" id="2.80.10.50">
    <property type="match status" value="1"/>
</dbReference>
<feature type="compositionally biased region" description="Basic residues" evidence="3">
    <location>
        <begin position="117"/>
        <end position="128"/>
    </location>
</feature>
<feature type="region of interest" description="Disordered" evidence="3">
    <location>
        <begin position="177"/>
        <end position="272"/>
    </location>
</feature>
<feature type="compositionally biased region" description="Low complexity" evidence="3">
    <location>
        <begin position="177"/>
        <end position="188"/>
    </location>
</feature>
<dbReference type="PROSITE" id="PS00247">
    <property type="entry name" value="HBGF_FGF"/>
    <property type="match status" value="1"/>
</dbReference>
<dbReference type="SMART" id="SM00442">
    <property type="entry name" value="FGF"/>
    <property type="match status" value="1"/>
</dbReference>
<evidence type="ECO:0000313" key="4">
    <source>
        <dbReference type="EMBL" id="KAL1493205.1"/>
    </source>
</evidence>
<accession>A0ABD1EF71</accession>
<comment type="similarity">
    <text evidence="1 2">Belongs to the heparin-binding growth factors family.</text>
</comment>